<evidence type="ECO:0000313" key="2">
    <source>
        <dbReference type="Ensembl" id="ENSXETP00000119264"/>
    </source>
</evidence>
<reference evidence="2" key="1">
    <citation type="journal article" date="2010" name="Science">
        <title>The genome of the Western clawed frog Xenopus tropicalis.</title>
        <authorList>
            <person name="Hellsten U."/>
            <person name="Harland R.M."/>
            <person name="Gilchrist M.J."/>
            <person name="Hendrix D."/>
            <person name="Jurka J."/>
            <person name="Kapitonov V."/>
            <person name="Ovcharenko I."/>
            <person name="Putnam N.H."/>
            <person name="Shu S."/>
            <person name="Taher L."/>
            <person name="Blitz I.L."/>
            <person name="Blumberg B."/>
            <person name="Dichmann D.S."/>
            <person name="Dubchak I."/>
            <person name="Amaya E."/>
            <person name="Detter J.C."/>
            <person name="Fletcher R."/>
            <person name="Gerhard D.S."/>
            <person name="Goodstein D."/>
            <person name="Graves T."/>
            <person name="Grigoriev I.V."/>
            <person name="Grimwood J."/>
            <person name="Kawashima T."/>
            <person name="Lindquist E."/>
            <person name="Lucas S.M."/>
            <person name="Mead P.E."/>
            <person name="Mitros T."/>
            <person name="Ogino H."/>
            <person name="Ohta Y."/>
            <person name="Poliakov A.V."/>
            <person name="Pollet N."/>
            <person name="Robert J."/>
            <person name="Salamov A."/>
            <person name="Sater A.K."/>
            <person name="Schmutz J."/>
            <person name="Terry A."/>
            <person name="Vize P.D."/>
            <person name="Warren W.C."/>
            <person name="Wells D."/>
            <person name="Wills A."/>
            <person name="Wilson R.K."/>
            <person name="Zimmerman L.B."/>
            <person name="Zorn A.M."/>
            <person name="Grainger R."/>
            <person name="Grammer T."/>
            <person name="Khokha M.K."/>
            <person name="Richardson P.M."/>
            <person name="Rokhsar D.S."/>
        </authorList>
    </citation>
    <scope>NUCLEOTIDE SEQUENCE [LARGE SCALE GENOMIC DNA]</scope>
    <source>
        <strain evidence="2">Nigerian</strain>
    </source>
</reference>
<keyword evidence="1" id="KW-0812">Transmembrane</keyword>
<organism evidence="2">
    <name type="scientific">Xenopus tropicalis</name>
    <name type="common">Western clawed frog</name>
    <name type="synonym">Silurana tropicalis</name>
    <dbReference type="NCBI Taxonomy" id="8364"/>
    <lineage>
        <taxon>Eukaryota</taxon>
        <taxon>Metazoa</taxon>
        <taxon>Chordata</taxon>
        <taxon>Craniata</taxon>
        <taxon>Vertebrata</taxon>
        <taxon>Euteleostomi</taxon>
        <taxon>Amphibia</taxon>
        <taxon>Batrachia</taxon>
        <taxon>Anura</taxon>
        <taxon>Pipoidea</taxon>
        <taxon>Pipidae</taxon>
        <taxon>Xenopodinae</taxon>
        <taxon>Xenopus</taxon>
        <taxon>Silurana</taxon>
    </lineage>
</organism>
<reference evidence="2" key="2">
    <citation type="submission" date="2021-03" db="UniProtKB">
        <authorList>
            <consortium name="Ensembl"/>
        </authorList>
    </citation>
    <scope>IDENTIFICATION</scope>
</reference>
<protein>
    <submittedName>
        <fullName evidence="2">Uncharacterized protein</fullName>
    </submittedName>
</protein>
<keyword evidence="1" id="KW-0472">Membrane</keyword>
<dbReference type="AlphaFoldDB" id="A0A803KG77"/>
<accession>A0A803KG77</accession>
<name>A0A803KG77_XENTR</name>
<proteinExistence type="predicted"/>
<feature type="transmembrane region" description="Helical" evidence="1">
    <location>
        <begin position="67"/>
        <end position="92"/>
    </location>
</feature>
<dbReference type="Ensembl" id="ENSXETT00000108923">
    <property type="protein sequence ID" value="ENSXETP00000119264"/>
    <property type="gene ID" value="ENSXETG00000046253"/>
</dbReference>
<evidence type="ECO:0000256" key="1">
    <source>
        <dbReference type="SAM" id="Phobius"/>
    </source>
</evidence>
<sequence>FSLVEIMEGIPNLRCGVPGCAGRFHPNLCLIRLKTSVQKGFTDGHCQVEYCGLILFILLGVRYHLCVTLVCTSIWLVQLAVPLFSVVGLCFLGSQKS</sequence>
<dbReference type="InParanoid" id="A0A803KG77"/>
<keyword evidence="1" id="KW-1133">Transmembrane helix</keyword>